<evidence type="ECO:0000313" key="3">
    <source>
        <dbReference type="Proteomes" id="UP000007110"/>
    </source>
</evidence>
<dbReference type="GO" id="GO:0003824">
    <property type="term" value="F:catalytic activity"/>
    <property type="evidence" value="ECO:0007669"/>
    <property type="project" value="InterPro"/>
</dbReference>
<dbReference type="SUPFAM" id="SSF75304">
    <property type="entry name" value="Amidase signature (AS) enzymes"/>
    <property type="match status" value="1"/>
</dbReference>
<dbReference type="AlphaFoldDB" id="A0A7M7MZI1"/>
<dbReference type="Pfam" id="PF01425">
    <property type="entry name" value="Amidase"/>
    <property type="match status" value="1"/>
</dbReference>
<dbReference type="Proteomes" id="UP000007110">
    <property type="component" value="Unassembled WGS sequence"/>
</dbReference>
<dbReference type="Gene3D" id="3.90.1300.10">
    <property type="entry name" value="Amidase signature (AS) domain"/>
    <property type="match status" value="1"/>
</dbReference>
<dbReference type="OrthoDB" id="421993at2759"/>
<protein>
    <recommendedName>
        <fullName evidence="1">Amidase domain-containing protein</fullName>
    </recommendedName>
</protein>
<sequence length="148" mass="16545">MMRDVGARLKHNTKNLHPINKAHLIEGTFLKKNYCHLYGKAQNLKRQLEKEFNDVLVDCDVVVMPTVPFTAPPMLERNASIKETIAFALNMDTNLTSGNLTGHPSITINARSLGGLPVGLLLTSKKFNELRLLQIAQAFENFINDSTQ</sequence>
<evidence type="ECO:0000313" key="2">
    <source>
        <dbReference type="EnsemblMetazoa" id="XP_030828821"/>
    </source>
</evidence>
<feature type="domain" description="Amidase" evidence="1">
    <location>
        <begin position="12"/>
        <end position="133"/>
    </location>
</feature>
<dbReference type="RefSeq" id="XP_030828821.1">
    <property type="nucleotide sequence ID" value="XM_030972961.1"/>
</dbReference>
<accession>A0A7M7MZI1</accession>
<dbReference type="GeneID" id="105443271"/>
<evidence type="ECO:0000259" key="1">
    <source>
        <dbReference type="Pfam" id="PF01425"/>
    </source>
</evidence>
<organism evidence="2 3">
    <name type="scientific">Strongylocentrotus purpuratus</name>
    <name type="common">Purple sea urchin</name>
    <dbReference type="NCBI Taxonomy" id="7668"/>
    <lineage>
        <taxon>Eukaryota</taxon>
        <taxon>Metazoa</taxon>
        <taxon>Echinodermata</taxon>
        <taxon>Eleutherozoa</taxon>
        <taxon>Echinozoa</taxon>
        <taxon>Echinoidea</taxon>
        <taxon>Euechinoidea</taxon>
        <taxon>Echinacea</taxon>
        <taxon>Camarodonta</taxon>
        <taxon>Echinidea</taxon>
        <taxon>Strongylocentrotidae</taxon>
        <taxon>Strongylocentrotus</taxon>
    </lineage>
</organism>
<dbReference type="InterPro" id="IPR000120">
    <property type="entry name" value="Amidase"/>
</dbReference>
<dbReference type="EnsemblMetazoa" id="XM_030972961">
    <property type="protein sequence ID" value="XP_030828821"/>
    <property type="gene ID" value="LOC105443271"/>
</dbReference>
<dbReference type="InterPro" id="IPR036928">
    <property type="entry name" value="AS_sf"/>
</dbReference>
<name>A0A7M7MZI1_STRPU</name>
<dbReference type="OMA" id="NISHEVT"/>
<reference evidence="2" key="2">
    <citation type="submission" date="2021-01" db="UniProtKB">
        <authorList>
            <consortium name="EnsemblMetazoa"/>
        </authorList>
    </citation>
    <scope>IDENTIFICATION</scope>
</reference>
<dbReference type="PANTHER" id="PTHR11895:SF109">
    <property type="entry name" value="AMIDASE DOMAIN-CONTAINING PROTEIN"/>
    <property type="match status" value="1"/>
</dbReference>
<dbReference type="InParanoid" id="A0A7M7MZI1"/>
<reference evidence="3" key="1">
    <citation type="submission" date="2015-02" db="EMBL/GenBank/DDBJ databases">
        <title>Genome sequencing for Strongylocentrotus purpuratus.</title>
        <authorList>
            <person name="Murali S."/>
            <person name="Liu Y."/>
            <person name="Vee V."/>
            <person name="English A."/>
            <person name="Wang M."/>
            <person name="Skinner E."/>
            <person name="Han Y."/>
            <person name="Muzny D.M."/>
            <person name="Worley K.C."/>
            <person name="Gibbs R.A."/>
        </authorList>
    </citation>
    <scope>NUCLEOTIDE SEQUENCE</scope>
</reference>
<dbReference type="InterPro" id="IPR023631">
    <property type="entry name" value="Amidase_dom"/>
</dbReference>
<dbReference type="PANTHER" id="PTHR11895">
    <property type="entry name" value="TRANSAMIDASE"/>
    <property type="match status" value="1"/>
</dbReference>
<dbReference type="KEGG" id="spu:105443271"/>
<proteinExistence type="predicted"/>
<keyword evidence="3" id="KW-1185">Reference proteome</keyword>